<keyword evidence="6" id="KW-1185">Reference proteome</keyword>
<organism evidence="5 6">
    <name type="scientific">Mucuna pruriens</name>
    <name type="common">Velvet bean</name>
    <name type="synonym">Dolichos pruriens</name>
    <dbReference type="NCBI Taxonomy" id="157652"/>
    <lineage>
        <taxon>Eukaryota</taxon>
        <taxon>Viridiplantae</taxon>
        <taxon>Streptophyta</taxon>
        <taxon>Embryophyta</taxon>
        <taxon>Tracheophyta</taxon>
        <taxon>Spermatophyta</taxon>
        <taxon>Magnoliopsida</taxon>
        <taxon>eudicotyledons</taxon>
        <taxon>Gunneridae</taxon>
        <taxon>Pentapetalae</taxon>
        <taxon>rosids</taxon>
        <taxon>fabids</taxon>
        <taxon>Fabales</taxon>
        <taxon>Fabaceae</taxon>
        <taxon>Papilionoideae</taxon>
        <taxon>50 kb inversion clade</taxon>
        <taxon>NPAAA clade</taxon>
        <taxon>indigoferoid/millettioid clade</taxon>
        <taxon>Phaseoleae</taxon>
        <taxon>Mucuna</taxon>
    </lineage>
</organism>
<dbReference type="InterPro" id="IPR016161">
    <property type="entry name" value="Ald_DH/histidinol_DH"/>
</dbReference>
<dbReference type="InterPro" id="IPR013103">
    <property type="entry name" value="RVT_2"/>
</dbReference>
<protein>
    <submittedName>
        <fullName evidence="5">Aldehyde dehydrogenase family 2 member B4, mitochondrial</fullName>
    </submittedName>
</protein>
<dbReference type="Pfam" id="PF00171">
    <property type="entry name" value="Aldedh"/>
    <property type="match status" value="1"/>
</dbReference>
<dbReference type="STRING" id="157652.A0A371HD43"/>
<dbReference type="InterPro" id="IPR043502">
    <property type="entry name" value="DNA/RNA_pol_sf"/>
</dbReference>
<dbReference type="EMBL" id="QJKJ01002932">
    <property type="protein sequence ID" value="RDY00692.1"/>
    <property type="molecule type" value="Genomic_DNA"/>
</dbReference>
<dbReference type="AlphaFoldDB" id="A0A371HD43"/>
<dbReference type="Proteomes" id="UP000257109">
    <property type="component" value="Unassembled WGS sequence"/>
</dbReference>
<dbReference type="FunFam" id="3.40.605.10:FF:000026">
    <property type="entry name" value="Aldehyde dehydrogenase, putative"/>
    <property type="match status" value="1"/>
</dbReference>
<dbReference type="SUPFAM" id="SSF53720">
    <property type="entry name" value="ALDH-like"/>
    <property type="match status" value="1"/>
</dbReference>
<comment type="similarity">
    <text evidence="2">Belongs to the aldehyde dehydrogenase family.</text>
</comment>
<evidence type="ECO:0000259" key="3">
    <source>
        <dbReference type="Pfam" id="PF00171"/>
    </source>
</evidence>
<reference evidence="5" key="1">
    <citation type="submission" date="2018-05" db="EMBL/GenBank/DDBJ databases">
        <title>Draft genome of Mucuna pruriens seed.</title>
        <authorList>
            <person name="Nnadi N.E."/>
            <person name="Vos R."/>
            <person name="Hasami M.H."/>
            <person name="Devisetty U.K."/>
            <person name="Aguiy J.C."/>
        </authorList>
    </citation>
    <scope>NUCLEOTIDE SEQUENCE [LARGE SCALE GENOMIC DNA]</scope>
    <source>
        <strain evidence="5">JCA_2017</strain>
    </source>
</reference>
<accession>A0A371HD43</accession>
<feature type="non-terminal residue" evidence="5">
    <location>
        <position position="1"/>
    </location>
</feature>
<dbReference type="InterPro" id="IPR015590">
    <property type="entry name" value="Aldehyde_DH_dom"/>
</dbReference>
<dbReference type="Gene3D" id="3.40.309.10">
    <property type="entry name" value="Aldehyde Dehydrogenase, Chain A, domain 2"/>
    <property type="match status" value="1"/>
</dbReference>
<dbReference type="InterPro" id="IPR016163">
    <property type="entry name" value="Ald_DH_C"/>
</dbReference>
<dbReference type="Gene3D" id="3.40.605.10">
    <property type="entry name" value="Aldehyde Dehydrogenase, Chain A, domain 1"/>
    <property type="match status" value="1"/>
</dbReference>
<dbReference type="Pfam" id="PF07727">
    <property type="entry name" value="RVT_2"/>
    <property type="match status" value="1"/>
</dbReference>
<dbReference type="CDD" id="cd09272">
    <property type="entry name" value="RNase_HI_RT_Ty1"/>
    <property type="match status" value="1"/>
</dbReference>
<evidence type="ECO:0000259" key="4">
    <source>
        <dbReference type="Pfam" id="PF07727"/>
    </source>
</evidence>
<dbReference type="SUPFAM" id="SSF56672">
    <property type="entry name" value="DNA/RNA polymerases"/>
    <property type="match status" value="1"/>
</dbReference>
<comment type="caution">
    <text evidence="5">The sequence shown here is derived from an EMBL/GenBank/DDBJ whole genome shotgun (WGS) entry which is preliminary data.</text>
</comment>
<feature type="domain" description="Aldehyde dehydrogenase" evidence="3">
    <location>
        <begin position="399"/>
        <end position="601"/>
    </location>
</feature>
<dbReference type="FunFam" id="3.40.309.10:FF:000001">
    <property type="entry name" value="Mitochondrial aldehyde dehydrogenase 2"/>
    <property type="match status" value="1"/>
</dbReference>
<name>A0A371HD43_MUCPR</name>
<dbReference type="PANTHER" id="PTHR11699">
    <property type="entry name" value="ALDEHYDE DEHYDROGENASE-RELATED"/>
    <property type="match status" value="1"/>
</dbReference>
<proteinExistence type="inferred from homology"/>
<dbReference type="GO" id="GO:0005759">
    <property type="term" value="C:mitochondrial matrix"/>
    <property type="evidence" value="ECO:0007669"/>
    <property type="project" value="UniProtKB-SubCell"/>
</dbReference>
<dbReference type="InterPro" id="IPR016162">
    <property type="entry name" value="Ald_DH_N"/>
</dbReference>
<gene>
    <name evidence="5" type="primary">ALDH2B4</name>
    <name evidence="5" type="ORF">CR513_16095</name>
</gene>
<dbReference type="OrthoDB" id="310895at2759"/>
<sequence>MTTIENNKTWQLFDKPKNKNVIGVKWVYRKKLNPNGSINKYKARLLAKGYIQQYGIGYTEIFAPVARMDIIRILLALAAKMKWKIWHLDLKLEGFIVKGNEDKVYKLHKALYGLKQAPRAWYSRINSYFCNKGFKRSENDATLYVKRLLDGASLIVSLYVDDLLVTNNNQQEVQQLIEEMKNQFETLLYLTSSRPDLIFSASLLSRFMQSPSEIHFAVAKRVLRYLKGTTQFEYGTSHKPSENGRLAGYVDSDWVGNLDEMKSITGYSFTLGSGMFCWNSKKQEIVAQSIAEAEYVAAAAAVNQTIWLMKILLDSGVKQLEATTLYCDSKSAIAIAENPVQHGKTKHIQVKFHVILSDILTKALPRAKFEKLRGLHGVSIKNLKEELVVSDIKPLAQYANVKKKLMPNGQCCCAGSRTFVHERIYDEFLEKSKKRALRRVVGDPFKKGVEQGPQIDGEQFEKVLRYIRSGIESNATLECGGGRLGSKGFFVQPTVFSNVQDDMLIAKDEIFGPVQSILKFKDIEEVIRRANATRYGLAAGVFTRNVNTANTLMRALRAGTVWINCFDVFDAAIPFGGYKMSGIGREKGIYSLHNYLQVKAVVSPLNNPAWI</sequence>
<feature type="domain" description="Reverse transcriptase Ty1/copia-type" evidence="4">
    <location>
        <begin position="7"/>
        <end position="185"/>
    </location>
</feature>
<evidence type="ECO:0000256" key="1">
    <source>
        <dbReference type="ARBA" id="ARBA00004305"/>
    </source>
</evidence>
<comment type="subcellular location">
    <subcellularLocation>
        <location evidence="1">Mitochondrion matrix</location>
    </subcellularLocation>
</comment>
<evidence type="ECO:0000313" key="6">
    <source>
        <dbReference type="Proteomes" id="UP000257109"/>
    </source>
</evidence>
<dbReference type="GO" id="GO:0016620">
    <property type="term" value="F:oxidoreductase activity, acting on the aldehyde or oxo group of donors, NAD or NADP as acceptor"/>
    <property type="evidence" value="ECO:0007669"/>
    <property type="project" value="InterPro"/>
</dbReference>
<evidence type="ECO:0000313" key="5">
    <source>
        <dbReference type="EMBL" id="RDY00692.1"/>
    </source>
</evidence>
<evidence type="ECO:0000256" key="2">
    <source>
        <dbReference type="ARBA" id="ARBA00009986"/>
    </source>
</evidence>